<accession>A0A1B9FT50</accession>
<feature type="transmembrane region" description="Helical" evidence="2">
    <location>
        <begin position="20"/>
        <end position="38"/>
    </location>
</feature>
<reference evidence="4" key="2">
    <citation type="submission" date="2013-07" db="EMBL/GenBank/DDBJ databases">
        <authorList>
            <consortium name="The Broad Institute Genome Sequencing Platform"/>
            <person name="Cuomo C."/>
            <person name="Litvintseva A."/>
            <person name="Chen Y."/>
            <person name="Heitman J."/>
            <person name="Sun S."/>
            <person name="Springer D."/>
            <person name="Dromer F."/>
            <person name="Young S.K."/>
            <person name="Zeng Q."/>
            <person name="Gargeya S."/>
            <person name="Fitzgerald M."/>
            <person name="Abouelleil A."/>
            <person name="Alvarado L."/>
            <person name="Berlin A.M."/>
            <person name="Chapman S.B."/>
            <person name="Dewar J."/>
            <person name="Goldberg J."/>
            <person name="Griggs A."/>
            <person name="Gujja S."/>
            <person name="Hansen M."/>
            <person name="Howarth C."/>
            <person name="Imamovic A."/>
            <person name="Larimer J."/>
            <person name="McCowan C."/>
            <person name="Murphy C."/>
            <person name="Pearson M."/>
            <person name="Priest M."/>
            <person name="Roberts A."/>
            <person name="Saif S."/>
            <person name="Shea T."/>
            <person name="Sykes S."/>
            <person name="Wortman J."/>
            <person name="Nusbaum C."/>
            <person name="Birren B."/>
        </authorList>
    </citation>
    <scope>NUCLEOTIDE SEQUENCE</scope>
    <source>
        <strain evidence="4">CBS 10118</strain>
    </source>
</reference>
<name>A0A1B9FT50_9TREE</name>
<evidence type="ECO:0000313" key="4">
    <source>
        <dbReference type="EMBL" id="WVW83421.1"/>
    </source>
</evidence>
<evidence type="ECO:0000256" key="2">
    <source>
        <dbReference type="SAM" id="Phobius"/>
    </source>
</evidence>
<feature type="region of interest" description="Disordered" evidence="1">
    <location>
        <begin position="39"/>
        <end position="196"/>
    </location>
</feature>
<dbReference type="VEuPathDB" id="FungiDB:I302_08722"/>
<dbReference type="RefSeq" id="XP_019043012.1">
    <property type="nucleotide sequence ID" value="XM_019195299.1"/>
</dbReference>
<dbReference type="AlphaFoldDB" id="A0A1B9FT50"/>
<evidence type="ECO:0000256" key="1">
    <source>
        <dbReference type="SAM" id="MobiDB-lite"/>
    </source>
</evidence>
<keyword evidence="5" id="KW-1185">Reference proteome</keyword>
<dbReference type="STRING" id="1296100.A0A1B9FT50"/>
<sequence length="951" mass="107804">MVTVHTSHGGGMVRGARPEAILIVIFILIALFVFLGGGRKKGQGGGSSRYRNEVRSGGGRGRGGDEESDLESGRPEKSRQGRGHETPTSSDEERDKRNKEKEREERHRKQKEEEEKKKRQAQQQQQQQAGEDQLPPRVDAPDWGPSEFKPLSDKLWQRDPTKRPERPSGRSPPILLKRDENNQWTRPPLSGKKGVTFDDGGVQGKELSSIAAYHQGDPANKIYDQSHLDIKRNHVSLEKGRDGDILQNKIDGSQSPLNELEKTGKLSGKLVMMMRRVEWACQIDRLDLLQQIPKDVLKQSNEIIDTETFIPKIGPIPNALLDIVRQMLFEKVFDLPLVLASQACPNMEHVDPNVPYDGNPDIHPLTLEATTSNFVNMHLRQFGIASDDIHGNLGYDEWAKLSIESIRKIVYEWTEKKLKVASESQGQAQDSNLDYTSRYDVFRLVLGYFLLYYRALVSPLPTHFKQRYKVPGFVERVGPLNAGLVQWFRYIGRCLLVSKVFSETGGEVSPDLSAKVQVSKRVSQVGLIVDYTLFIPKPDPGTTNAGADLQTPGAYYYLVLASSLSKLRKPLERVKHLCIAWAEHLNERVYPPPQQGGNYLFNDIYPFQINRMTFRPGISVRSLDPKALQASLTSRSRQDRAAGDGREKTIMHVSSARILEMFDNQWKPRDTGISEFGALYRSMTCQMVRFINKRQFHWYSDPEGKKVYEKFDENQFEFLLMLVGPSLDRHQLEETYKSKVTGKYVTDKPTMMEYEYGDTIKYSQLQAIDFGGIIPIEIPPPGYASLTGKKFLKLDLFKGLKWILLPIQFKSEGGAQGVEANLYSANLVVNDSYGITNQLYGNPQNSLSITFHGRSPGDRNRLAVELAQTIVEQINGWVKDISSNNPDQQQVKRHVMDRLDLTKRMIRSKVKFVVITPGQMSQQAELENFNDANNLEEFDIPREMLPPALVG</sequence>
<feature type="compositionally biased region" description="Basic and acidic residues" evidence="1">
    <location>
        <begin position="150"/>
        <end position="168"/>
    </location>
</feature>
<dbReference type="GeneID" id="30213121"/>
<dbReference type="EMBL" id="KI894026">
    <property type="protein sequence ID" value="OCF21942.1"/>
    <property type="molecule type" value="Genomic_DNA"/>
</dbReference>
<keyword evidence="2" id="KW-1133">Transmembrane helix</keyword>
<dbReference type="KEGG" id="kbi:30213121"/>
<evidence type="ECO:0000313" key="5">
    <source>
        <dbReference type="Proteomes" id="UP000092730"/>
    </source>
</evidence>
<reference evidence="3" key="3">
    <citation type="submission" date="2014-01" db="EMBL/GenBank/DDBJ databases">
        <title>Evolution of pathogenesis and genome organization in the Tremellales.</title>
        <authorList>
            <person name="Cuomo C."/>
            <person name="Litvintseva A."/>
            <person name="Heitman J."/>
            <person name="Chen Y."/>
            <person name="Sun S."/>
            <person name="Springer D."/>
            <person name="Dromer F."/>
            <person name="Young S."/>
            <person name="Zeng Q."/>
            <person name="Chapman S."/>
            <person name="Gujja S."/>
            <person name="Saif S."/>
            <person name="Birren B."/>
        </authorList>
    </citation>
    <scope>NUCLEOTIDE SEQUENCE</scope>
    <source>
        <strain evidence="3">CBS 10118</strain>
    </source>
</reference>
<organism evidence="3">
    <name type="scientific">Kwoniella bestiolae CBS 10118</name>
    <dbReference type="NCBI Taxonomy" id="1296100"/>
    <lineage>
        <taxon>Eukaryota</taxon>
        <taxon>Fungi</taxon>
        <taxon>Dikarya</taxon>
        <taxon>Basidiomycota</taxon>
        <taxon>Agaricomycotina</taxon>
        <taxon>Tremellomycetes</taxon>
        <taxon>Tremellales</taxon>
        <taxon>Cryptococcaceae</taxon>
        <taxon>Kwoniella</taxon>
    </lineage>
</organism>
<dbReference type="EMBL" id="CP144543">
    <property type="protein sequence ID" value="WVW83421.1"/>
    <property type="molecule type" value="Genomic_DNA"/>
</dbReference>
<gene>
    <name evidence="3" type="ORF">I302_08722</name>
    <name evidence="4" type="ORF">I302_105441</name>
</gene>
<feature type="compositionally biased region" description="Basic and acidic residues" evidence="1">
    <location>
        <begin position="71"/>
        <end position="117"/>
    </location>
</feature>
<reference evidence="3" key="1">
    <citation type="submission" date="2013-07" db="EMBL/GenBank/DDBJ databases">
        <title>The Genome Sequence of Cryptococcus bestiolae CBS10118.</title>
        <authorList>
            <consortium name="The Broad Institute Genome Sequencing Platform"/>
            <person name="Cuomo C."/>
            <person name="Litvintseva A."/>
            <person name="Chen Y."/>
            <person name="Heitman J."/>
            <person name="Sun S."/>
            <person name="Springer D."/>
            <person name="Dromer F."/>
            <person name="Young S.K."/>
            <person name="Zeng Q."/>
            <person name="Gargeya S."/>
            <person name="Fitzgerald M."/>
            <person name="Abouelleil A."/>
            <person name="Alvarado L."/>
            <person name="Berlin A.M."/>
            <person name="Chapman S.B."/>
            <person name="Dewar J."/>
            <person name="Goldberg J."/>
            <person name="Griggs A."/>
            <person name="Gujja S."/>
            <person name="Hansen M."/>
            <person name="Howarth C."/>
            <person name="Imamovic A."/>
            <person name="Larimer J."/>
            <person name="McCowan C."/>
            <person name="Murphy C."/>
            <person name="Pearson M."/>
            <person name="Priest M."/>
            <person name="Roberts A."/>
            <person name="Saif S."/>
            <person name="Shea T."/>
            <person name="Sykes S."/>
            <person name="Wortman J."/>
            <person name="Nusbaum C."/>
            <person name="Birren B."/>
        </authorList>
    </citation>
    <scope>NUCLEOTIDE SEQUENCE [LARGE SCALE GENOMIC DNA]</scope>
    <source>
        <strain evidence="3">CBS 10118</strain>
    </source>
</reference>
<evidence type="ECO:0000313" key="3">
    <source>
        <dbReference type="EMBL" id="OCF21942.1"/>
    </source>
</evidence>
<proteinExistence type="predicted"/>
<dbReference type="Proteomes" id="UP000092730">
    <property type="component" value="Chromosome 3"/>
</dbReference>
<protein>
    <submittedName>
        <fullName evidence="3">Uncharacterized protein</fullName>
    </submittedName>
</protein>
<reference evidence="4" key="4">
    <citation type="submission" date="2024-02" db="EMBL/GenBank/DDBJ databases">
        <title>Comparative genomics of Cryptococcus and Kwoniella reveals pathogenesis evolution and contrasting modes of karyotype evolution via chromosome fusion or intercentromeric recombination.</title>
        <authorList>
            <person name="Coelho M.A."/>
            <person name="David-Palma M."/>
            <person name="Shea T."/>
            <person name="Bowers K."/>
            <person name="McGinley-Smith S."/>
            <person name="Mohammad A.W."/>
            <person name="Gnirke A."/>
            <person name="Yurkov A.M."/>
            <person name="Nowrousian M."/>
            <person name="Sun S."/>
            <person name="Cuomo C.A."/>
            <person name="Heitman J."/>
        </authorList>
    </citation>
    <scope>NUCLEOTIDE SEQUENCE</scope>
    <source>
        <strain evidence="4">CBS 10118</strain>
    </source>
</reference>
<keyword evidence="2" id="KW-0472">Membrane</keyword>
<dbReference type="OrthoDB" id="2573513at2759"/>
<keyword evidence="2" id="KW-0812">Transmembrane</keyword>